<name>A0A0F0H7G2_LENAE</name>
<keyword evidence="1" id="KW-1133">Transmembrane helix</keyword>
<dbReference type="AlphaFoldDB" id="A0A0F0H7G2"/>
<accession>A0A0F0H7G2</accession>
<evidence type="ECO:0000313" key="2">
    <source>
        <dbReference type="EMBL" id="KJK50267.1"/>
    </source>
</evidence>
<keyword evidence="1" id="KW-0812">Transmembrane</keyword>
<dbReference type="PATRIC" id="fig|68170.10.peg.1360"/>
<dbReference type="RefSeq" id="WP_045311409.1">
    <property type="nucleotide sequence ID" value="NZ_JYJG01000063.1"/>
</dbReference>
<keyword evidence="3" id="KW-1185">Reference proteome</keyword>
<keyword evidence="1" id="KW-0472">Membrane</keyword>
<reference evidence="2 3" key="1">
    <citation type="submission" date="2015-02" db="EMBL/GenBank/DDBJ databases">
        <authorList>
            <person name="Ju K.-S."/>
            <person name="Doroghazi J.R."/>
            <person name="Metcalf W."/>
        </authorList>
    </citation>
    <scope>NUCLEOTIDE SEQUENCE [LARGE SCALE GENOMIC DNA]</scope>
    <source>
        <strain evidence="2 3">NRRL B-16140</strain>
    </source>
</reference>
<comment type="caution">
    <text evidence="2">The sequence shown here is derived from an EMBL/GenBank/DDBJ whole genome shotgun (WGS) entry which is preliminary data.</text>
</comment>
<sequence length="88" mass="9362">MSDTVIAWLRTVVPGAWAALITGLVSIGAPAYLTDALGNATNLVVLPIVLGVVYPLLRKIEASLPDWLTRILLGSTQPPTYLGKHETP</sequence>
<protein>
    <submittedName>
        <fullName evidence="2">Uncharacterized protein</fullName>
    </submittedName>
</protein>
<evidence type="ECO:0000313" key="3">
    <source>
        <dbReference type="Proteomes" id="UP000033393"/>
    </source>
</evidence>
<feature type="transmembrane region" description="Helical" evidence="1">
    <location>
        <begin position="12"/>
        <end position="33"/>
    </location>
</feature>
<dbReference type="OrthoDB" id="5150008at2"/>
<organism evidence="2 3">
    <name type="scientific">Lentzea aerocolonigenes</name>
    <name type="common">Lechevalieria aerocolonigenes</name>
    <name type="synonym">Saccharothrix aerocolonigenes</name>
    <dbReference type="NCBI Taxonomy" id="68170"/>
    <lineage>
        <taxon>Bacteria</taxon>
        <taxon>Bacillati</taxon>
        <taxon>Actinomycetota</taxon>
        <taxon>Actinomycetes</taxon>
        <taxon>Pseudonocardiales</taxon>
        <taxon>Pseudonocardiaceae</taxon>
        <taxon>Lentzea</taxon>
    </lineage>
</organism>
<feature type="transmembrane region" description="Helical" evidence="1">
    <location>
        <begin position="39"/>
        <end position="57"/>
    </location>
</feature>
<evidence type="ECO:0000256" key="1">
    <source>
        <dbReference type="SAM" id="Phobius"/>
    </source>
</evidence>
<gene>
    <name evidence="2" type="ORF">UK23_11375</name>
</gene>
<dbReference type="Proteomes" id="UP000033393">
    <property type="component" value="Unassembled WGS sequence"/>
</dbReference>
<dbReference type="EMBL" id="JYJG01000063">
    <property type="protein sequence ID" value="KJK50267.1"/>
    <property type="molecule type" value="Genomic_DNA"/>
</dbReference>
<proteinExistence type="predicted"/>